<sequence>MIDFPEDIFSEPEDVDPDTLANLGPLRPLAGVWEGRKGVDLNPKADGPERRDYLERIEIQPIDPQANGPQLLYGLRYHVHIVASDEDTTFHDQVGYWLWEPATGLIMQTLAIPRGQVALASGRATPDGAGLVVRAERGGPGYGICSADFLEWAFRTDSYELEVRFDADGGWSYVSTTMLQVRGRTAPFRHVDRNTLTKVAEPRPNPSARIAAGQASLAEAHGFATMGGTAKESD</sequence>
<organism evidence="2 3">
    <name type="scientific">Caulobacter rhizosphaerae</name>
    <dbReference type="NCBI Taxonomy" id="2010972"/>
    <lineage>
        <taxon>Bacteria</taxon>
        <taxon>Pseudomonadati</taxon>
        <taxon>Pseudomonadota</taxon>
        <taxon>Alphaproteobacteria</taxon>
        <taxon>Caulobacterales</taxon>
        <taxon>Caulobacteraceae</taxon>
        <taxon>Caulobacter</taxon>
    </lineage>
</organism>
<dbReference type="EMBL" id="JAVDRL010000006">
    <property type="protein sequence ID" value="MDR6531470.1"/>
    <property type="molecule type" value="Genomic_DNA"/>
</dbReference>
<dbReference type="Pfam" id="PF08768">
    <property type="entry name" value="THAP4_heme-bd"/>
    <property type="match status" value="1"/>
</dbReference>
<dbReference type="InterPro" id="IPR012674">
    <property type="entry name" value="Calycin"/>
</dbReference>
<comment type="caution">
    <text evidence="2">The sequence shown here is derived from an EMBL/GenBank/DDBJ whole genome shotgun (WGS) entry which is preliminary data.</text>
</comment>
<protein>
    <recommendedName>
        <fullName evidence="1">THAP4-like heme-binding domain-containing protein</fullName>
    </recommendedName>
</protein>
<dbReference type="PIRSF" id="PIRSF036226">
    <property type="entry name" value="UCP036226"/>
    <property type="match status" value="1"/>
</dbReference>
<gene>
    <name evidence="2" type="ORF">J2800_002217</name>
</gene>
<dbReference type="InterPro" id="IPR014602">
    <property type="entry name" value="UCP036226"/>
</dbReference>
<evidence type="ECO:0000313" key="3">
    <source>
        <dbReference type="Proteomes" id="UP001262754"/>
    </source>
</evidence>
<proteinExistence type="predicted"/>
<dbReference type="Gene3D" id="2.40.128.20">
    <property type="match status" value="1"/>
</dbReference>
<reference evidence="2 3" key="1">
    <citation type="submission" date="2023-07" db="EMBL/GenBank/DDBJ databases">
        <title>Sorghum-associated microbial communities from plants grown in Nebraska, USA.</title>
        <authorList>
            <person name="Schachtman D."/>
        </authorList>
    </citation>
    <scope>NUCLEOTIDE SEQUENCE [LARGE SCALE GENOMIC DNA]</scope>
    <source>
        <strain evidence="2 3">DS2154</strain>
    </source>
</reference>
<evidence type="ECO:0000259" key="1">
    <source>
        <dbReference type="Pfam" id="PF08768"/>
    </source>
</evidence>
<evidence type="ECO:0000313" key="2">
    <source>
        <dbReference type="EMBL" id="MDR6531470.1"/>
    </source>
</evidence>
<dbReference type="Proteomes" id="UP001262754">
    <property type="component" value="Unassembled WGS sequence"/>
</dbReference>
<feature type="domain" description="THAP4-like heme-binding" evidence="1">
    <location>
        <begin position="22"/>
        <end position="198"/>
    </location>
</feature>
<accession>A0ABU1MZ67</accession>
<dbReference type="InterPro" id="IPR014878">
    <property type="entry name" value="THAP4-like_heme-bd"/>
</dbReference>
<name>A0ABU1MZ67_9CAUL</name>
<dbReference type="RefSeq" id="WP_056760412.1">
    <property type="nucleotide sequence ID" value="NZ_BMLD01000013.1"/>
</dbReference>
<dbReference type="SUPFAM" id="SSF50814">
    <property type="entry name" value="Lipocalins"/>
    <property type="match status" value="1"/>
</dbReference>
<keyword evidence="3" id="KW-1185">Reference proteome</keyword>